<proteinExistence type="predicted"/>
<dbReference type="PANTHER" id="PTHR34846">
    <property type="entry name" value="4-CARBOXYMUCONOLACTONE DECARBOXYLASE FAMILY PROTEIN (AFU_ORTHOLOGUE AFUA_6G11590)"/>
    <property type="match status" value="1"/>
</dbReference>
<dbReference type="EMBL" id="LN483072">
    <property type="protein sequence ID" value="CEA09607.1"/>
    <property type="molecule type" value="Genomic_DNA"/>
</dbReference>
<evidence type="ECO:0000259" key="1">
    <source>
        <dbReference type="Pfam" id="PF02627"/>
    </source>
</evidence>
<dbReference type="Pfam" id="PF02627">
    <property type="entry name" value="CMD"/>
    <property type="match status" value="1"/>
</dbReference>
<sequence length="208" mass="21754">MSETPTPAAPSQGRFPLLVPAELAPEQASLYGAIAGPPRADGPFRLTYDDGALTGPFNVLLFAPAIGQAVQELGAVLRFRGSLPGRLRELVICTLAAELESDYEWYAHSRVALTAGVSATELEELGSGRLPATLDSAEHAALDLVRALLDSATVSERVHAAAAEHFDHAGITELTVLTGYYRLLAGLLAVGAVPAPSEPGHGTTHTRP</sequence>
<reference evidence="2" key="1">
    <citation type="submission" date="2014-07" db="EMBL/GenBank/DDBJ databases">
        <authorList>
            <person name="Urmite Genomes Urmite Genomes"/>
        </authorList>
    </citation>
    <scope>NUCLEOTIDE SEQUENCE</scope>
    <source>
        <strain evidence="2">11W110_air</strain>
    </source>
</reference>
<dbReference type="InterPro" id="IPR029032">
    <property type="entry name" value="AhpD-like"/>
</dbReference>
<gene>
    <name evidence="2" type="ORF">BN1051_02979</name>
</gene>
<organism evidence="2">
    <name type="scientific">Arthrobacter saudimassiliensis</name>
    <dbReference type="NCBI Taxonomy" id="1461584"/>
    <lineage>
        <taxon>Bacteria</taxon>
        <taxon>Bacillati</taxon>
        <taxon>Actinomycetota</taxon>
        <taxon>Actinomycetes</taxon>
        <taxon>Micrococcales</taxon>
        <taxon>Micrococcaceae</taxon>
        <taxon>Arthrobacter</taxon>
    </lineage>
</organism>
<name>A0A078MW10_9MICC</name>
<accession>A0A078MW10</accession>
<dbReference type="InterPro" id="IPR003779">
    <property type="entry name" value="CMD-like"/>
</dbReference>
<dbReference type="Gene3D" id="1.20.1290.10">
    <property type="entry name" value="AhpD-like"/>
    <property type="match status" value="1"/>
</dbReference>
<dbReference type="AlphaFoldDB" id="A0A078MW10"/>
<dbReference type="GO" id="GO:0051920">
    <property type="term" value="F:peroxiredoxin activity"/>
    <property type="evidence" value="ECO:0007669"/>
    <property type="project" value="InterPro"/>
</dbReference>
<protein>
    <submittedName>
        <fullName evidence="2">Carboxymuconolactone decarboxylase family protein</fullName>
    </submittedName>
</protein>
<dbReference type="PANTHER" id="PTHR34846:SF11">
    <property type="entry name" value="4-CARBOXYMUCONOLACTONE DECARBOXYLASE FAMILY PROTEIN (AFU_ORTHOLOGUE AFUA_6G11590)"/>
    <property type="match status" value="1"/>
</dbReference>
<dbReference type="PATRIC" id="fig|1461584.3.peg.2955"/>
<evidence type="ECO:0000313" key="2">
    <source>
        <dbReference type="EMBL" id="CEA09607.1"/>
    </source>
</evidence>
<feature type="domain" description="Carboxymuconolactone decarboxylase-like" evidence="1">
    <location>
        <begin position="64"/>
        <end position="146"/>
    </location>
</feature>
<dbReference type="SUPFAM" id="SSF69118">
    <property type="entry name" value="AhpD-like"/>
    <property type="match status" value="1"/>
</dbReference>